<evidence type="ECO:0000313" key="3">
    <source>
        <dbReference type="EMBL" id="KAJ8033348.1"/>
    </source>
</evidence>
<dbReference type="EMBL" id="JAIZAY010000011">
    <property type="protein sequence ID" value="KAJ8033348.1"/>
    <property type="molecule type" value="Genomic_DNA"/>
</dbReference>
<dbReference type="GO" id="GO:0000266">
    <property type="term" value="P:mitochondrial fission"/>
    <property type="evidence" value="ECO:0007669"/>
    <property type="project" value="TreeGrafter"/>
</dbReference>
<sequence length="396" mass="43911">MMTLAELLDLLTQFLIKSQEYLSTVHGRKSFVRYVGSRLPIKAVRRIRFEYVKEVSRNKYSPPSDEWDSESCDYGSDETFVFTLADIPWLEVSSPEKSWRHRCEMRVQRKPRRKTMYVKPFITKETTRRDSSMLSLDDSFGSVSSEQYTDPEAMLKISALEDELAKLRLQIASIVSQTTVPENFDPTFILLFHLGPLEGLEQCIVIQSVFFLMLCLPASISTPILPALCTSTPVCSPAPPPPPPPPPPPMQAKKMKTVSEIIAENKSKSGRGGSSGSTHAKPGGIDMSEVLKGLGTVKLRKIARSPGGTPVRQVPKSIDNSDPATIIARALKKKFAHTQSGSPDKENISRFTPSPKKGRSPMKPSPLKIGPHLLKPSKKKKRLSTPTKGPLMEVNA</sequence>
<evidence type="ECO:0000256" key="1">
    <source>
        <dbReference type="ARBA" id="ARBA00005807"/>
    </source>
</evidence>
<dbReference type="PANTHER" id="PTHR14215">
    <property type="entry name" value="PROTEIN OF UNKNOWN FUNCTION DUF729"/>
    <property type="match status" value="1"/>
</dbReference>
<feature type="region of interest" description="Disordered" evidence="2">
    <location>
        <begin position="301"/>
        <end position="396"/>
    </location>
</feature>
<evidence type="ECO:0000256" key="2">
    <source>
        <dbReference type="SAM" id="MobiDB-lite"/>
    </source>
</evidence>
<dbReference type="SUPFAM" id="SSF101447">
    <property type="entry name" value="Formin homology 2 domain (FH2 domain)"/>
    <property type="match status" value="1"/>
</dbReference>
<dbReference type="PANTHER" id="PTHR14215:SF0">
    <property type="entry name" value="WH2 DOMAIN-CONTAINING PROTEIN"/>
    <property type="match status" value="1"/>
</dbReference>
<comment type="similarity">
    <text evidence="1">Belongs to the MTFR1 family.</text>
</comment>
<dbReference type="GO" id="GO:0009060">
    <property type="term" value="P:aerobic respiration"/>
    <property type="evidence" value="ECO:0007669"/>
    <property type="project" value="TreeGrafter"/>
</dbReference>
<dbReference type="Pfam" id="PF05308">
    <property type="entry name" value="Mito_fiss_reg"/>
    <property type="match status" value="2"/>
</dbReference>
<dbReference type="OrthoDB" id="2133332at2759"/>
<evidence type="ECO:0000313" key="4">
    <source>
        <dbReference type="Proteomes" id="UP001152320"/>
    </source>
</evidence>
<dbReference type="AlphaFoldDB" id="A0A9Q1BUC7"/>
<keyword evidence="4" id="KW-1185">Reference proteome</keyword>
<gene>
    <name evidence="3" type="ORF">HOLleu_23558</name>
</gene>
<name>A0A9Q1BUC7_HOLLE</name>
<organism evidence="3 4">
    <name type="scientific">Holothuria leucospilota</name>
    <name type="common">Black long sea cucumber</name>
    <name type="synonym">Mertensiothuria leucospilota</name>
    <dbReference type="NCBI Taxonomy" id="206669"/>
    <lineage>
        <taxon>Eukaryota</taxon>
        <taxon>Metazoa</taxon>
        <taxon>Echinodermata</taxon>
        <taxon>Eleutherozoa</taxon>
        <taxon>Echinozoa</taxon>
        <taxon>Holothuroidea</taxon>
        <taxon>Aspidochirotacea</taxon>
        <taxon>Aspidochirotida</taxon>
        <taxon>Holothuriidae</taxon>
        <taxon>Holothuria</taxon>
    </lineage>
</organism>
<reference evidence="3" key="1">
    <citation type="submission" date="2021-10" db="EMBL/GenBank/DDBJ databases">
        <title>Tropical sea cucumber genome reveals ecological adaptation and Cuvierian tubules defense mechanism.</title>
        <authorList>
            <person name="Chen T."/>
        </authorList>
    </citation>
    <scope>NUCLEOTIDE SEQUENCE</scope>
    <source>
        <strain evidence="3">Nanhai2018</strain>
        <tissue evidence="3">Muscle</tissue>
    </source>
</reference>
<feature type="region of interest" description="Disordered" evidence="2">
    <location>
        <begin position="233"/>
        <end position="286"/>
    </location>
</feature>
<accession>A0A9Q1BUC7</accession>
<dbReference type="GO" id="GO:0005739">
    <property type="term" value="C:mitochondrion"/>
    <property type="evidence" value="ECO:0007669"/>
    <property type="project" value="TreeGrafter"/>
</dbReference>
<dbReference type="InterPro" id="IPR007972">
    <property type="entry name" value="Mtfr1"/>
</dbReference>
<feature type="compositionally biased region" description="Pro residues" evidence="2">
    <location>
        <begin position="236"/>
        <end position="250"/>
    </location>
</feature>
<proteinExistence type="inferred from homology"/>
<protein>
    <submittedName>
        <fullName evidence="3">Mitochondrial fission regulator 2</fullName>
    </submittedName>
</protein>
<comment type="caution">
    <text evidence="3">The sequence shown here is derived from an EMBL/GenBank/DDBJ whole genome shotgun (WGS) entry which is preliminary data.</text>
</comment>
<dbReference type="Proteomes" id="UP001152320">
    <property type="component" value="Chromosome 11"/>
</dbReference>